<dbReference type="Proteomes" id="UP000245838">
    <property type="component" value="Chromosome sggmmb4_Chromosome"/>
</dbReference>
<dbReference type="AlphaFoldDB" id="A0A193QKL0"/>
<dbReference type="Pfam" id="PF15941">
    <property type="entry name" value="FidL_like"/>
    <property type="match status" value="1"/>
</dbReference>
<organism evidence="1 2">
    <name type="scientific">Sodalis glossinidius (strain morsitans)</name>
    <dbReference type="NCBI Taxonomy" id="343509"/>
    <lineage>
        <taxon>Bacteria</taxon>
        <taxon>Pseudomonadati</taxon>
        <taxon>Pseudomonadota</taxon>
        <taxon>Gammaproteobacteria</taxon>
        <taxon>Enterobacterales</taxon>
        <taxon>Bruguierivoracaceae</taxon>
        <taxon>Sodalis</taxon>
    </lineage>
</organism>
<gene>
    <name evidence="1" type="ORF">SGGMMB4_03538</name>
</gene>
<dbReference type="EMBL" id="LN854557">
    <property type="protein sequence ID" value="CRL45633.1"/>
    <property type="molecule type" value="Genomic_DNA"/>
</dbReference>
<sequence length="155" mass="17878">MKRLIVIVVMCFIAGFLFYLHQHKQSLSGFNCSGLMVMRANTVPGTYSYVVDVRMYFTNTAEGFYILNGTFSADDKTYELQRIKHFSYTLKNDKDLYEIVITKENISTFDNTTKRLADQSLMPLGSSFIPQMKRIDKNALLLNMLYPPYFICTAT</sequence>
<dbReference type="RefSeq" id="WP_041867016.1">
    <property type="nucleotide sequence ID" value="NC_007712.1"/>
</dbReference>
<evidence type="ECO:0000313" key="1">
    <source>
        <dbReference type="EMBL" id="CRL45633.1"/>
    </source>
</evidence>
<dbReference type="BioCyc" id="SGLO343509:SGP1_RS13795-MONOMER"/>
<protein>
    <submittedName>
        <fullName evidence="1">Uncharacterized protein</fullName>
    </submittedName>
</protein>
<evidence type="ECO:0000313" key="2">
    <source>
        <dbReference type="Proteomes" id="UP000245838"/>
    </source>
</evidence>
<reference evidence="1 2" key="1">
    <citation type="submission" date="2015-05" db="EMBL/GenBank/DDBJ databases">
        <authorList>
            <person name="Goodhead I."/>
        </authorList>
    </citation>
    <scope>NUCLEOTIDE SEQUENCE [LARGE SCALE GENOMIC DNA]</scope>
    <source>
        <strain evidence="2">morsitans</strain>
    </source>
</reference>
<dbReference type="InterPro" id="IPR031854">
    <property type="entry name" value="FidL-like"/>
</dbReference>
<accession>A0A193QKL0</accession>
<dbReference type="OrthoDB" id="6428038at2"/>
<name>A0A193QKL0_SODGM</name>
<proteinExistence type="predicted"/>